<dbReference type="PANTHER" id="PTHR40940:SF1">
    <property type="entry name" value="PROTEIN BATD"/>
    <property type="match status" value="1"/>
</dbReference>
<dbReference type="EMBL" id="JABVCQ010000029">
    <property type="protein sequence ID" value="MBB1126913.1"/>
    <property type="molecule type" value="Genomic_DNA"/>
</dbReference>
<comment type="caution">
    <text evidence="4">The sequence shown here is derived from an EMBL/GenBank/DDBJ whole genome shotgun (WGS) entry which is preliminary data.</text>
</comment>
<sequence>MMPQPMTIRPYWQLLFITVLLVNTVLISPARGNVPTDDAVVTARFDRQQVSLGDRVTLTIKLTGRGANGEPDLTPLAADFELNGTSVGSETRIINWQRSDSIVWRIELTPKRIGQLQIPPLKVGNEQTPPLELTVTAAPDVIPGQAGDALFIEVELDTAGQSLFVQQQVPLVVRLYSTRPLIGGDLSEPHADGAVIERLDKDHQFTTQRAGKSYLVVERRYTFSPERSGQLRLAPVTFKGEVQAPARRSGSRGHPLFDDPLFDDLLRGVQPGAGGALFNRGEPAQAQSNALTINVLARPTDADTAHWLPAEAVTITDSWAQSPPILTAGEPATRTVTVTAKGLEGSQIPHLNMQLPPAVRVYPETPRVETRTDGTRVFGTSEQRLTIIPTSGGQLTLPAIRLPWWDTQAQQAREVVIPAVTVTVQGAVVPAEPAPQPSDLRVNSTAAAAPKPVTPPAPVASPVTTAPAPSSPARWPWLAVTAGVIVLLVSAAGGWYGWRRWRARRAAELVTPTANQWRATVLAAATRHDAAGCSQALLNWARATWIIASPMNLQGLIAHLTQLKSNAVAPQFIDAVVQLERALYAPNAADWNGDELKQALPRYLPSLIKQRYWAANDGELLAPLYPEFAQRHHGFYHSIPHH</sequence>
<evidence type="ECO:0000259" key="3">
    <source>
        <dbReference type="Pfam" id="PF25607"/>
    </source>
</evidence>
<keyword evidence="2" id="KW-0472">Membrane</keyword>
<dbReference type="Pfam" id="PF13584">
    <property type="entry name" value="BatD"/>
    <property type="match status" value="1"/>
</dbReference>
<keyword evidence="2" id="KW-1133">Transmembrane helix</keyword>
<evidence type="ECO:0000313" key="4">
    <source>
        <dbReference type="EMBL" id="MBB1126913.1"/>
    </source>
</evidence>
<feature type="transmembrane region" description="Helical" evidence="2">
    <location>
        <begin position="475"/>
        <end position="498"/>
    </location>
</feature>
<evidence type="ECO:0000256" key="1">
    <source>
        <dbReference type="SAM" id="MobiDB-lite"/>
    </source>
</evidence>
<dbReference type="RefSeq" id="WP_182584541.1">
    <property type="nucleotide sequence ID" value="NZ_JABVCQ010000029.1"/>
</dbReference>
<dbReference type="Proteomes" id="UP000548632">
    <property type="component" value="Unassembled WGS sequence"/>
</dbReference>
<keyword evidence="5" id="KW-1185">Reference proteome</keyword>
<keyword evidence="2" id="KW-0812">Transmembrane</keyword>
<dbReference type="Pfam" id="PF25607">
    <property type="entry name" value="DUF7939"/>
    <property type="match status" value="1"/>
</dbReference>
<name>A0A839HDD8_9GAMM</name>
<accession>A0A839HDD8</accession>
<reference evidence="4 5" key="1">
    <citation type="journal article" date="2020" name="Arch. Microbiol.">
        <title>The genome sequence of the giant phototrophic gammaproteobacterium Thiospirillum jenense gives insight into its physiological properties and phylogenetic relationships.</title>
        <authorList>
            <person name="Imhoff J.F."/>
            <person name="Meyer T.E."/>
            <person name="Kyndt J.A."/>
        </authorList>
    </citation>
    <scope>NUCLEOTIDE SEQUENCE [LARGE SCALE GENOMIC DNA]</scope>
    <source>
        <strain evidence="4 5">DSM 216</strain>
    </source>
</reference>
<dbReference type="InterPro" id="IPR057699">
    <property type="entry name" value="DUF7939"/>
</dbReference>
<dbReference type="InterPro" id="IPR025738">
    <property type="entry name" value="BatD"/>
</dbReference>
<dbReference type="PANTHER" id="PTHR40940">
    <property type="entry name" value="PROTEIN BATD-RELATED"/>
    <property type="match status" value="1"/>
</dbReference>
<gene>
    <name evidence="4" type="ORF">HUK38_11860</name>
</gene>
<evidence type="ECO:0000256" key="2">
    <source>
        <dbReference type="SAM" id="Phobius"/>
    </source>
</evidence>
<feature type="region of interest" description="Disordered" evidence="1">
    <location>
        <begin position="445"/>
        <end position="465"/>
    </location>
</feature>
<feature type="domain" description="DUF7939" evidence="3">
    <location>
        <begin position="516"/>
        <end position="604"/>
    </location>
</feature>
<dbReference type="AlphaFoldDB" id="A0A839HDD8"/>
<proteinExistence type="predicted"/>
<organism evidence="4 5">
    <name type="scientific">Thiospirillum jenense</name>
    <dbReference type="NCBI Taxonomy" id="1653858"/>
    <lineage>
        <taxon>Bacteria</taxon>
        <taxon>Pseudomonadati</taxon>
        <taxon>Pseudomonadota</taxon>
        <taxon>Gammaproteobacteria</taxon>
        <taxon>Chromatiales</taxon>
        <taxon>Chromatiaceae</taxon>
        <taxon>Thiospirillum</taxon>
    </lineage>
</organism>
<evidence type="ECO:0000313" key="5">
    <source>
        <dbReference type="Proteomes" id="UP000548632"/>
    </source>
</evidence>
<protein>
    <submittedName>
        <fullName evidence="4">Protein BatD</fullName>
    </submittedName>
</protein>